<keyword evidence="1" id="KW-0812">Transmembrane</keyword>
<comment type="caution">
    <text evidence="3">The sequence shown here is derived from an EMBL/GenBank/DDBJ whole genome shotgun (WGS) entry which is preliminary data.</text>
</comment>
<feature type="domain" description="General stress protein 17M-like" evidence="2">
    <location>
        <begin position="15"/>
        <end position="85"/>
    </location>
</feature>
<gene>
    <name evidence="3" type="ORF">BHQ18_22745</name>
</gene>
<evidence type="ECO:0000256" key="1">
    <source>
        <dbReference type="SAM" id="Phobius"/>
    </source>
</evidence>
<accession>A0A1E3RDU3</accession>
<evidence type="ECO:0000313" key="4">
    <source>
        <dbReference type="Proteomes" id="UP000094053"/>
    </source>
</evidence>
<feature type="transmembrane region" description="Helical" evidence="1">
    <location>
        <begin position="63"/>
        <end position="87"/>
    </location>
</feature>
<dbReference type="InterPro" id="IPR025889">
    <property type="entry name" value="GSP17M-like_dom"/>
</dbReference>
<dbReference type="Pfam" id="PF11181">
    <property type="entry name" value="YflT"/>
    <property type="match status" value="1"/>
</dbReference>
<proteinExistence type="predicted"/>
<organism evidence="3 4">
    <name type="scientific">Mycolicibacterium flavescens</name>
    <name type="common">Mycobacterium flavescens</name>
    <dbReference type="NCBI Taxonomy" id="1776"/>
    <lineage>
        <taxon>Bacteria</taxon>
        <taxon>Bacillati</taxon>
        <taxon>Actinomycetota</taxon>
        <taxon>Actinomycetes</taxon>
        <taxon>Mycobacteriales</taxon>
        <taxon>Mycobacteriaceae</taxon>
        <taxon>Mycolicibacterium</taxon>
    </lineage>
</organism>
<dbReference type="OrthoDB" id="3381462at2"/>
<reference evidence="4" key="1">
    <citation type="submission" date="2016-09" db="EMBL/GenBank/DDBJ databases">
        <authorList>
            <person name="Greninger A.L."/>
            <person name="Jerome K.R."/>
            <person name="Mcnair B."/>
            <person name="Wallis C."/>
            <person name="Fang F."/>
        </authorList>
    </citation>
    <scope>NUCLEOTIDE SEQUENCE [LARGE SCALE GENOMIC DNA]</scope>
    <source>
        <strain evidence="4">M6</strain>
    </source>
</reference>
<dbReference type="AlphaFoldDB" id="A0A1E3RDU3"/>
<dbReference type="Proteomes" id="UP000094053">
    <property type="component" value="Unassembled WGS sequence"/>
</dbReference>
<dbReference type="STRING" id="1776.BHQ18_22745"/>
<keyword evidence="1" id="KW-1133">Transmembrane helix</keyword>
<keyword evidence="1" id="KW-0472">Membrane</keyword>
<keyword evidence="4" id="KW-1185">Reference proteome</keyword>
<dbReference type="EMBL" id="MIHA01000020">
    <property type="protein sequence ID" value="ODQ87632.1"/>
    <property type="molecule type" value="Genomic_DNA"/>
</dbReference>
<name>A0A1E3RDU3_MYCFV</name>
<sequence>MTTTMKRDALESMVLRVYPTYEEAQRLVDRLSDADFPVEHVRIVGHGIDSIEQVTGRMTKGRAALAGAGAGAAIGLLFGLLFSLFVIVPAGVLLTMLGSVLIGAFWGGLFAFIAHLATGGRRDFSSISGLVAKSYTVQVDALYFDEAVRIADGI</sequence>
<evidence type="ECO:0000259" key="2">
    <source>
        <dbReference type="Pfam" id="PF11181"/>
    </source>
</evidence>
<evidence type="ECO:0000313" key="3">
    <source>
        <dbReference type="EMBL" id="ODQ87632.1"/>
    </source>
</evidence>
<feature type="transmembrane region" description="Helical" evidence="1">
    <location>
        <begin position="93"/>
        <end position="117"/>
    </location>
</feature>
<protein>
    <recommendedName>
        <fullName evidence="2">General stress protein 17M-like domain-containing protein</fullName>
    </recommendedName>
</protein>